<evidence type="ECO:0000259" key="1">
    <source>
        <dbReference type="Pfam" id="PF08241"/>
    </source>
</evidence>
<dbReference type="SUPFAM" id="SSF53335">
    <property type="entry name" value="S-adenosyl-L-methionine-dependent methyltransferases"/>
    <property type="match status" value="1"/>
</dbReference>
<dbReference type="Gene3D" id="3.40.50.150">
    <property type="entry name" value="Vaccinia Virus protein VP39"/>
    <property type="match status" value="1"/>
</dbReference>
<comment type="caution">
    <text evidence="2">The sequence shown here is derived from an EMBL/GenBank/DDBJ whole genome shotgun (WGS) entry which is preliminary data.</text>
</comment>
<protein>
    <submittedName>
        <fullName evidence="2">Methyltransferase family protein</fullName>
    </submittedName>
</protein>
<keyword evidence="2" id="KW-0489">Methyltransferase</keyword>
<evidence type="ECO:0000313" key="3">
    <source>
        <dbReference type="Proteomes" id="UP000295444"/>
    </source>
</evidence>
<evidence type="ECO:0000313" key="2">
    <source>
        <dbReference type="EMBL" id="TDQ00342.1"/>
    </source>
</evidence>
<dbReference type="CDD" id="cd02440">
    <property type="entry name" value="AdoMet_MTases"/>
    <property type="match status" value="1"/>
</dbReference>
<keyword evidence="3" id="KW-1185">Reference proteome</keyword>
<dbReference type="Proteomes" id="UP000295444">
    <property type="component" value="Unassembled WGS sequence"/>
</dbReference>
<dbReference type="PANTHER" id="PTHR43591:SF24">
    <property type="entry name" value="2-METHOXY-6-POLYPRENYL-1,4-BENZOQUINOL METHYLASE, MITOCHONDRIAL"/>
    <property type="match status" value="1"/>
</dbReference>
<reference evidence="2 3" key="1">
    <citation type="submission" date="2019-03" db="EMBL/GenBank/DDBJ databases">
        <title>Genomic Encyclopedia of Type Strains, Phase IV (KMG-IV): sequencing the most valuable type-strain genomes for metagenomic binning, comparative biology and taxonomic classification.</title>
        <authorList>
            <person name="Goeker M."/>
        </authorList>
    </citation>
    <scope>NUCLEOTIDE SEQUENCE [LARGE SCALE GENOMIC DNA]</scope>
    <source>
        <strain evidence="2 3">DSM 45361</strain>
    </source>
</reference>
<dbReference type="EMBL" id="SNXZ01000002">
    <property type="protein sequence ID" value="TDQ00342.1"/>
    <property type="molecule type" value="Genomic_DNA"/>
</dbReference>
<name>A0A4R6SEK2_LABRH</name>
<gene>
    <name evidence="2" type="ORF">EV186_102203</name>
</gene>
<proteinExistence type="predicted"/>
<keyword evidence="2" id="KW-0808">Transferase</keyword>
<dbReference type="OrthoDB" id="65624at2"/>
<dbReference type="InterPro" id="IPR013216">
    <property type="entry name" value="Methyltransf_11"/>
</dbReference>
<accession>A0A4R6SEK2</accession>
<feature type="domain" description="Methyltransferase type 11" evidence="1">
    <location>
        <begin position="63"/>
        <end position="160"/>
    </location>
</feature>
<dbReference type="RefSeq" id="WP_133849071.1">
    <property type="nucleotide sequence ID" value="NZ_SNXZ01000002.1"/>
</dbReference>
<sequence length="223" mass="24436">MSATEDRVAQHWTTGGRSSRMYDRTVKNKRLFGLMCRVLWAADVRVLYDDIAKLATAGDAVVLDLPAGGGLAFRGLTPEFTGRYVAADISEFMLGIAQREAERRGLDDLDIEYVVTRADAVPFADATFDVCLCYNGLHCLTEPAAAVAEIVRVLKPGGEFRGAGVVRGNRFAMLSIGMFQRRNNFGVVMTDDELAGMLRAAGLTDVEVERRGAYCRFSGIRPK</sequence>
<dbReference type="Pfam" id="PF08241">
    <property type="entry name" value="Methyltransf_11"/>
    <property type="match status" value="1"/>
</dbReference>
<dbReference type="AlphaFoldDB" id="A0A4R6SEK2"/>
<organism evidence="2 3">
    <name type="scientific">Labedaea rhizosphaerae</name>
    <dbReference type="NCBI Taxonomy" id="598644"/>
    <lineage>
        <taxon>Bacteria</taxon>
        <taxon>Bacillati</taxon>
        <taxon>Actinomycetota</taxon>
        <taxon>Actinomycetes</taxon>
        <taxon>Pseudonocardiales</taxon>
        <taxon>Pseudonocardiaceae</taxon>
        <taxon>Labedaea</taxon>
    </lineage>
</organism>
<dbReference type="GO" id="GO:0032259">
    <property type="term" value="P:methylation"/>
    <property type="evidence" value="ECO:0007669"/>
    <property type="project" value="UniProtKB-KW"/>
</dbReference>
<dbReference type="InterPro" id="IPR029063">
    <property type="entry name" value="SAM-dependent_MTases_sf"/>
</dbReference>
<dbReference type="PANTHER" id="PTHR43591">
    <property type="entry name" value="METHYLTRANSFERASE"/>
    <property type="match status" value="1"/>
</dbReference>
<dbReference type="GO" id="GO:0008757">
    <property type="term" value="F:S-adenosylmethionine-dependent methyltransferase activity"/>
    <property type="evidence" value="ECO:0007669"/>
    <property type="project" value="InterPro"/>
</dbReference>